<comment type="caution">
    <text evidence="3">The sequence shown here is derived from an EMBL/GenBank/DDBJ whole genome shotgun (WGS) entry which is preliminary data.</text>
</comment>
<evidence type="ECO:0000256" key="1">
    <source>
        <dbReference type="SAM" id="Coils"/>
    </source>
</evidence>
<dbReference type="EMBL" id="BJWL01000014">
    <property type="protein sequence ID" value="GFZ01005.1"/>
    <property type="molecule type" value="Genomic_DNA"/>
</dbReference>
<accession>A0A7J0FQL1</accession>
<sequence>MKFVTDAPDFGALGVPRSQSQLLCIFEIQGLYPYWRSLSVEVNNLIEGTTAELARLRQEGEEVAREVGDKEEDTEVEEVVDYLSFPIVAPATKDLIEHSFNQGSSFGTNSEEVDMAPKPRTLEEGEAPCGRAHLSKEGKGSSNSVGPFKIVGVPELLCFQNLLGKQVINADTSKDHENYLALGNAIMLQKNVADYAAEGSEEFSDLIIMQGVQAEATLAQMNKALQDVAEFQKVASSEVFEQVFNRGYNRSRDSYEKQDPFLRCLGKMVFGTFEIASLSSGQVMLATVPIGTMTLLEAATIRSLSLVRKSSSRFRLALSVSWRSILELARLGDSLCLLDVTDLPLVFDSYVPTVSLFKEQTTWFLPRGGIGHPLGIDQ</sequence>
<reference evidence="3 4" key="1">
    <citation type="submission" date="2019-07" db="EMBL/GenBank/DDBJ databases">
        <title>De Novo Assembly of kiwifruit Actinidia rufa.</title>
        <authorList>
            <person name="Sugita-Konishi S."/>
            <person name="Sato K."/>
            <person name="Mori E."/>
            <person name="Abe Y."/>
            <person name="Kisaki G."/>
            <person name="Hamano K."/>
            <person name="Suezawa K."/>
            <person name="Otani M."/>
            <person name="Fukuda T."/>
            <person name="Manabe T."/>
            <person name="Gomi K."/>
            <person name="Tabuchi M."/>
            <person name="Akimitsu K."/>
            <person name="Kataoka I."/>
        </authorList>
    </citation>
    <scope>NUCLEOTIDE SEQUENCE [LARGE SCALE GENOMIC DNA]</scope>
    <source>
        <strain evidence="4">cv. Fuchu</strain>
    </source>
</reference>
<dbReference type="AlphaFoldDB" id="A0A7J0FQL1"/>
<feature type="region of interest" description="Disordered" evidence="2">
    <location>
        <begin position="121"/>
        <end position="143"/>
    </location>
</feature>
<proteinExistence type="predicted"/>
<organism evidence="3 4">
    <name type="scientific">Actinidia rufa</name>
    <dbReference type="NCBI Taxonomy" id="165716"/>
    <lineage>
        <taxon>Eukaryota</taxon>
        <taxon>Viridiplantae</taxon>
        <taxon>Streptophyta</taxon>
        <taxon>Embryophyta</taxon>
        <taxon>Tracheophyta</taxon>
        <taxon>Spermatophyta</taxon>
        <taxon>Magnoliopsida</taxon>
        <taxon>eudicotyledons</taxon>
        <taxon>Gunneridae</taxon>
        <taxon>Pentapetalae</taxon>
        <taxon>asterids</taxon>
        <taxon>Ericales</taxon>
        <taxon>Actinidiaceae</taxon>
        <taxon>Actinidia</taxon>
    </lineage>
</organism>
<evidence type="ECO:0000313" key="4">
    <source>
        <dbReference type="Proteomes" id="UP000585474"/>
    </source>
</evidence>
<dbReference type="Proteomes" id="UP000585474">
    <property type="component" value="Unassembled WGS sequence"/>
</dbReference>
<keyword evidence="4" id="KW-1185">Reference proteome</keyword>
<evidence type="ECO:0000256" key="2">
    <source>
        <dbReference type="SAM" id="MobiDB-lite"/>
    </source>
</evidence>
<keyword evidence="1" id="KW-0175">Coiled coil</keyword>
<gene>
    <name evidence="3" type="ORF">Acr_14g0006400</name>
</gene>
<evidence type="ECO:0000313" key="3">
    <source>
        <dbReference type="EMBL" id="GFZ01005.1"/>
    </source>
</evidence>
<protein>
    <submittedName>
        <fullName evidence="3">Uncharacterized protein</fullName>
    </submittedName>
</protein>
<feature type="coiled-coil region" evidence="1">
    <location>
        <begin position="39"/>
        <end position="73"/>
    </location>
</feature>
<name>A0A7J0FQL1_9ERIC</name>